<dbReference type="Gene3D" id="2.30.110.10">
    <property type="entry name" value="Electron Transport, Fmn-binding Protein, Chain A"/>
    <property type="match status" value="1"/>
</dbReference>
<dbReference type="EMBL" id="GBEZ01006861">
    <property type="protein sequence ID" value="JAC78559.1"/>
    <property type="molecule type" value="Transcribed_RNA"/>
</dbReference>
<dbReference type="Pfam" id="PF13883">
    <property type="entry name" value="CREG_beta-barrel"/>
    <property type="match status" value="1"/>
</dbReference>
<feature type="compositionally biased region" description="Low complexity" evidence="1">
    <location>
        <begin position="13"/>
        <end position="24"/>
    </location>
</feature>
<sequence length="371" mass="40799">MRPLPISVTSTKSTAFSLSSVTSSKCGQTFAGRAVRLKSEKTIPPSASAKPNNKREGSDASNQKHLDKGGSSDALSKPEQSKDTVTSGSLEESGKPKTKLHREALSGGVKNATTRFELPTPAVAVRNLVEQAQYGHLCTVMSAMHHKRAGYPFGSVIDFACDGAGYPIFSLSPLAMHTRNLLADPRCTLVVQMPGWQGLSNARVTIFGSVYPLPDNMQPAAREIFRHKHATEEGEEWIGGNYSYYRMHHISDIYFVGGFGTVQWVEVDDYVKAEPDHIVINRMQATLQVLNEKFSARLRELLSTYEQQANDAAIISIDKQGIDVKVRLGHDYMVERVGFAEDVHTVDHAVSVLTEITSGPDVFARYNRSWG</sequence>
<dbReference type="GO" id="GO:0005737">
    <property type="term" value="C:cytoplasm"/>
    <property type="evidence" value="ECO:0007669"/>
    <property type="project" value="UniProtKB-ARBA"/>
</dbReference>
<feature type="domain" description="CREG-like beta-barrel" evidence="2">
    <location>
        <begin position="122"/>
        <end position="272"/>
    </location>
</feature>
<evidence type="ECO:0000256" key="1">
    <source>
        <dbReference type="SAM" id="MobiDB-lite"/>
    </source>
</evidence>
<dbReference type="AlphaFoldDB" id="A0A061S6D3"/>
<dbReference type="InterPro" id="IPR012349">
    <property type="entry name" value="Split_barrel_FMN-bd"/>
</dbReference>
<dbReference type="InterPro" id="IPR037119">
    <property type="entry name" value="Haem_oxidase_HugZ-like_sf"/>
</dbReference>
<name>A0A061S6D3_9CHLO</name>
<organism evidence="3">
    <name type="scientific">Tetraselmis sp. GSL018</name>
    <dbReference type="NCBI Taxonomy" id="582737"/>
    <lineage>
        <taxon>Eukaryota</taxon>
        <taxon>Viridiplantae</taxon>
        <taxon>Chlorophyta</taxon>
        <taxon>core chlorophytes</taxon>
        <taxon>Chlorodendrophyceae</taxon>
        <taxon>Chlorodendrales</taxon>
        <taxon>Chlorodendraceae</taxon>
        <taxon>Tetraselmis</taxon>
    </lineage>
</organism>
<dbReference type="PANTHER" id="PTHR13343:SF29">
    <property type="entry name" value="PYRIDOXAMINE 5'-PHOSPHATE OXIDASE FAMILY PROTEIN"/>
    <property type="match status" value="1"/>
</dbReference>
<evidence type="ECO:0000313" key="3">
    <source>
        <dbReference type="EMBL" id="JAC78559.1"/>
    </source>
</evidence>
<dbReference type="SUPFAM" id="SSF50475">
    <property type="entry name" value="FMN-binding split barrel"/>
    <property type="match status" value="1"/>
</dbReference>
<feature type="region of interest" description="Disordered" evidence="1">
    <location>
        <begin position="1"/>
        <end position="108"/>
    </location>
</feature>
<feature type="compositionally biased region" description="Basic and acidic residues" evidence="1">
    <location>
        <begin position="53"/>
        <end position="70"/>
    </location>
</feature>
<dbReference type="Gene3D" id="3.20.180.10">
    <property type="entry name" value="PNP-oxidase-like"/>
    <property type="match status" value="1"/>
</dbReference>
<gene>
    <name evidence="3" type="ORF">TSPGSL018_14824</name>
</gene>
<protein>
    <submittedName>
        <fullName evidence="3">Pyridoxamine 5-phosphate oxidase family protein</fullName>
    </submittedName>
</protein>
<reference evidence="3" key="1">
    <citation type="submission" date="2014-05" db="EMBL/GenBank/DDBJ databases">
        <title>The transcriptome of the halophilic microalga Tetraselmis sp. GSL018 isolated from the Great Salt Lake, Utah.</title>
        <authorList>
            <person name="Jinkerson R.E."/>
            <person name="D'Adamo S."/>
            <person name="Posewitz M.C."/>
        </authorList>
    </citation>
    <scope>NUCLEOTIDE SEQUENCE</scope>
    <source>
        <strain evidence="3">GSL018</strain>
    </source>
</reference>
<dbReference type="InterPro" id="IPR055343">
    <property type="entry name" value="CREG_beta-barrel"/>
</dbReference>
<accession>A0A061S6D3</accession>
<evidence type="ECO:0000259" key="2">
    <source>
        <dbReference type="Pfam" id="PF13883"/>
    </source>
</evidence>
<dbReference type="PANTHER" id="PTHR13343">
    <property type="entry name" value="CREG1 PROTEIN"/>
    <property type="match status" value="1"/>
</dbReference>
<proteinExistence type="predicted"/>